<dbReference type="PATRIC" id="fig|1432052.3.peg.644"/>
<feature type="signal peptide" evidence="4">
    <location>
        <begin position="1"/>
        <end position="20"/>
    </location>
</feature>
<dbReference type="Gene3D" id="3.40.190.10">
    <property type="entry name" value="Periplasmic binding protein-like II"/>
    <property type="match status" value="3"/>
</dbReference>
<keyword evidence="5" id="KW-0449">Lipoprotein</keyword>
<feature type="compositionally biased region" description="Polar residues" evidence="3">
    <location>
        <begin position="39"/>
        <end position="49"/>
    </location>
</feature>
<reference evidence="5 6" key="1">
    <citation type="submission" date="2016-07" db="EMBL/GenBank/DDBJ databases">
        <title>Characterization of isolates of Eisenbergiella tayi derived from blood cultures, using whole genome sequencing.</title>
        <authorList>
            <person name="Burdz T."/>
            <person name="Wiebe D."/>
            <person name="Huynh C."/>
            <person name="Bernard K."/>
        </authorList>
    </citation>
    <scope>NUCLEOTIDE SEQUENCE [LARGE SCALE GENOMIC DNA]</scope>
    <source>
        <strain evidence="5 6">NML 120489</strain>
    </source>
</reference>
<dbReference type="SUPFAM" id="SSF53850">
    <property type="entry name" value="Periplasmic binding protein-like II"/>
    <property type="match status" value="1"/>
</dbReference>
<evidence type="ECO:0000256" key="2">
    <source>
        <dbReference type="ARBA" id="ARBA00022448"/>
    </source>
</evidence>
<keyword evidence="4" id="KW-0732">Signal</keyword>
<comment type="similarity">
    <text evidence="1">Belongs to the bacterial solute-binding protein 1 family.</text>
</comment>
<dbReference type="EMBL" id="MCGI01000001">
    <property type="protein sequence ID" value="ODM12875.1"/>
    <property type="molecule type" value="Genomic_DNA"/>
</dbReference>
<sequence>MAKKMSAIVLAAVMSVTLLAGCGSKGTDTAAPADSSAAQITENQGSTDAGTAGEEGLIPITFSRAQDSLMETDIFARMEGASYEDNLWTDLIAERLGYDVKYLWIASSADLQTQKFNAAMAAGTIPDIVCVNKTDLKQLVEAGLVVDLKPYFDEYASDFVKDLIAAGGDAAIQACTYDGVQYGIPYVDCDIETAQMLWLRQDWMDELGLKAPETLDELKSILKAFQDHAGSGGTGLALSSDIYGNNFDIKGWCNAYGAYPKYWIDDGSGNLVYGSTTPEMKEALGSLAALFQEGLIDPEFYVNDNDKAKEALVNGKCGAMYGYHAGSLWPLQDVVDADPEADWRPYALPVKNAGDTIRPGIHMCTANWYAVSKDCAHPEALIEMLNLYCEKVLDPELNEYAVYANPGDGLEGVWRLTPVTINSPNKNQVTAKAIEEPLKTGDPGDLTGEQYSMWEYSYKAQNGDTQLWGWNRVFGADGSQQLLMSYQNDSNVELVYDQFFGAPGEVMTTKKTTLDDMLDQVFIKIIAGQEPLESFDSVVEQWKTAGGQDMTDEVNEWYASSK</sequence>
<dbReference type="PANTHER" id="PTHR43649:SF29">
    <property type="entry name" value="OSMOPROTECTIVE COMPOUNDS-BINDING PROTEIN GGTB"/>
    <property type="match status" value="1"/>
</dbReference>
<dbReference type="Proteomes" id="UP000095003">
    <property type="component" value="Unassembled WGS sequence"/>
</dbReference>
<protein>
    <submittedName>
        <fullName evidence="5">Lipoprotein LipO</fullName>
    </submittedName>
</protein>
<evidence type="ECO:0000313" key="5">
    <source>
        <dbReference type="EMBL" id="ODM12875.1"/>
    </source>
</evidence>
<dbReference type="AlphaFoldDB" id="A0A1E3AW07"/>
<dbReference type="CDD" id="cd13580">
    <property type="entry name" value="PBP2_AlgQ_like_1"/>
    <property type="match status" value="1"/>
</dbReference>
<accession>A0A1E3AW07</accession>
<gene>
    <name evidence="5" type="primary">lipO_6</name>
    <name evidence="5" type="ORF">BEH84_00590</name>
</gene>
<dbReference type="RefSeq" id="WP_069155678.1">
    <property type="nucleotide sequence ID" value="NZ_DBFYTC010000095.1"/>
</dbReference>
<feature type="chain" id="PRO_5038836503" evidence="4">
    <location>
        <begin position="21"/>
        <end position="562"/>
    </location>
</feature>
<dbReference type="GeneID" id="93299109"/>
<evidence type="ECO:0000256" key="3">
    <source>
        <dbReference type="SAM" id="MobiDB-lite"/>
    </source>
</evidence>
<proteinExistence type="inferred from homology"/>
<dbReference type="PANTHER" id="PTHR43649">
    <property type="entry name" value="ARABINOSE-BINDING PROTEIN-RELATED"/>
    <property type="match status" value="1"/>
</dbReference>
<dbReference type="PROSITE" id="PS51257">
    <property type="entry name" value="PROKAR_LIPOPROTEIN"/>
    <property type="match status" value="1"/>
</dbReference>
<keyword evidence="2" id="KW-0813">Transport</keyword>
<comment type="caution">
    <text evidence="5">The sequence shown here is derived from an EMBL/GenBank/DDBJ whole genome shotgun (WGS) entry which is preliminary data.</text>
</comment>
<evidence type="ECO:0000256" key="1">
    <source>
        <dbReference type="ARBA" id="ARBA00008520"/>
    </source>
</evidence>
<dbReference type="InterPro" id="IPR050490">
    <property type="entry name" value="Bact_solute-bd_prot1"/>
</dbReference>
<dbReference type="Pfam" id="PF01547">
    <property type="entry name" value="SBP_bac_1"/>
    <property type="match status" value="1"/>
</dbReference>
<name>A0A1E3AW07_9FIRM</name>
<evidence type="ECO:0000256" key="4">
    <source>
        <dbReference type="SAM" id="SignalP"/>
    </source>
</evidence>
<evidence type="ECO:0000313" key="6">
    <source>
        <dbReference type="Proteomes" id="UP000095003"/>
    </source>
</evidence>
<dbReference type="InterPro" id="IPR006059">
    <property type="entry name" value="SBP"/>
</dbReference>
<feature type="region of interest" description="Disordered" evidence="3">
    <location>
        <begin position="31"/>
        <end position="54"/>
    </location>
</feature>
<organism evidence="5 6">
    <name type="scientific">Eisenbergiella tayi</name>
    <dbReference type="NCBI Taxonomy" id="1432052"/>
    <lineage>
        <taxon>Bacteria</taxon>
        <taxon>Bacillati</taxon>
        <taxon>Bacillota</taxon>
        <taxon>Clostridia</taxon>
        <taxon>Lachnospirales</taxon>
        <taxon>Lachnospiraceae</taxon>
        <taxon>Eisenbergiella</taxon>
    </lineage>
</organism>